<proteinExistence type="predicted"/>
<dbReference type="InterPro" id="IPR050951">
    <property type="entry name" value="Retrovirus_Pol_polyprotein"/>
</dbReference>
<protein>
    <recommendedName>
        <fullName evidence="1">Integrase zinc-binding domain-containing protein</fullName>
    </recommendedName>
</protein>
<dbReference type="EMBL" id="NSIT01000223">
    <property type="protein sequence ID" value="PJE78238.1"/>
    <property type="molecule type" value="Genomic_DNA"/>
</dbReference>
<evidence type="ECO:0000259" key="1">
    <source>
        <dbReference type="Pfam" id="PF17921"/>
    </source>
</evidence>
<sequence length="163" mass="19140">MVDNFGSVDWQKQQSDDSEMARVVDLLKNGFLPRGNTLKDESPYVQTILRDWKKFHLLDGVLYRTVSPEGQEVNQLVLPKKYHTMALKGVHDDVGHQGKEKTLWLARQRFYWPKLERDVNERVETRGRCQRRKTPVKPRAKLVPIHSTRPLEIVCIYFVGLER</sequence>
<feature type="domain" description="Integrase zinc-binding" evidence="1">
    <location>
        <begin position="79"/>
        <end position="134"/>
    </location>
</feature>
<dbReference type="Pfam" id="PF17921">
    <property type="entry name" value="Integrase_H2C2"/>
    <property type="match status" value="1"/>
</dbReference>
<comment type="caution">
    <text evidence="2">The sequence shown here is derived from an EMBL/GenBank/DDBJ whole genome shotgun (WGS) entry which is preliminary data.</text>
</comment>
<evidence type="ECO:0000313" key="2">
    <source>
        <dbReference type="EMBL" id="PJE78238.1"/>
    </source>
</evidence>
<dbReference type="PANTHER" id="PTHR37984:SF15">
    <property type="entry name" value="INTEGRASE CATALYTIC DOMAIN-CONTAINING PROTEIN"/>
    <property type="match status" value="1"/>
</dbReference>
<name>A0A2H9T4V5_9ZZZZ</name>
<dbReference type="AlphaFoldDB" id="A0A2H9T4V5"/>
<dbReference type="FunFam" id="1.10.340.70:FF:000001">
    <property type="entry name" value="Retrovirus-related Pol polyprotein from transposon gypsy-like Protein"/>
    <property type="match status" value="1"/>
</dbReference>
<accession>A0A2H9T4V5</accession>
<organism evidence="2">
    <name type="scientific">invertebrate metagenome</name>
    <dbReference type="NCBI Taxonomy" id="1711999"/>
    <lineage>
        <taxon>unclassified sequences</taxon>
        <taxon>metagenomes</taxon>
        <taxon>organismal metagenomes</taxon>
    </lineage>
</organism>
<dbReference type="InterPro" id="IPR041588">
    <property type="entry name" value="Integrase_H2C2"/>
</dbReference>
<dbReference type="PANTHER" id="PTHR37984">
    <property type="entry name" value="PROTEIN CBG26694"/>
    <property type="match status" value="1"/>
</dbReference>
<reference evidence="2" key="1">
    <citation type="journal article" date="2017" name="Appl. Environ. Microbiol.">
        <title>Molecular characterization of an Endozoicomonas-like organism causing infection in king scallop Pecten maximus L.</title>
        <authorList>
            <person name="Cano I."/>
            <person name="van Aerle R."/>
            <person name="Ross S."/>
            <person name="Verner-Jeffreys D.W."/>
            <person name="Paley R.K."/>
            <person name="Rimmer G."/>
            <person name="Ryder D."/>
            <person name="Hooper P."/>
            <person name="Stone D."/>
            <person name="Feist S.W."/>
        </authorList>
    </citation>
    <scope>NUCLEOTIDE SEQUENCE</scope>
</reference>
<gene>
    <name evidence="2" type="ORF">CI610_02831</name>
</gene>
<dbReference type="Gene3D" id="1.10.340.70">
    <property type="match status" value="1"/>
</dbReference>